<evidence type="ECO:0000259" key="4">
    <source>
        <dbReference type="PROSITE" id="PS51473"/>
    </source>
</evidence>
<evidence type="ECO:0000256" key="1">
    <source>
        <dbReference type="ARBA" id="ARBA00022729"/>
    </source>
</evidence>
<evidence type="ECO:0000256" key="2">
    <source>
        <dbReference type="ARBA" id="ARBA00022737"/>
    </source>
</evidence>
<keyword evidence="6" id="KW-1185">Reference proteome</keyword>
<keyword evidence="2" id="KW-0677">Repeat</keyword>
<evidence type="ECO:0000313" key="6">
    <source>
        <dbReference type="Proteomes" id="UP000636709"/>
    </source>
</evidence>
<proteinExistence type="predicted"/>
<dbReference type="CDD" id="cd23509">
    <property type="entry name" value="Gnk2-like"/>
    <property type="match status" value="1"/>
</dbReference>
<name>A0A835AYI6_9POAL</name>
<gene>
    <name evidence="5" type="ORF">HU200_046969</name>
</gene>
<feature type="domain" description="Gnk2-homologous" evidence="4">
    <location>
        <begin position="18"/>
        <end position="122"/>
    </location>
</feature>
<comment type="caution">
    <text evidence="5">The sequence shown here is derived from an EMBL/GenBank/DDBJ whole genome shotgun (WGS) entry which is preliminary data.</text>
</comment>
<sequence length="149" mass="15834">MSTLAIVLLLLLPFADAQSPLHICGNGVNYNSNSSYHSNLDQLWTTLPNNASSNTTLFATGTAGTAPDTAYALALCRGDINASACNDCVPTGIQDAQQLCALSKDATVYYDSCILHFSNANFLATIDDDVDLILLKKPISSQVELALFT</sequence>
<evidence type="ECO:0000313" key="5">
    <source>
        <dbReference type="EMBL" id="KAF8676422.1"/>
    </source>
</evidence>
<dbReference type="Gene3D" id="3.30.430.20">
    <property type="entry name" value="Gnk2 domain, C-X8-C-X2-C motif"/>
    <property type="match status" value="1"/>
</dbReference>
<dbReference type="AlphaFoldDB" id="A0A835AYI6"/>
<dbReference type="PROSITE" id="PS51473">
    <property type="entry name" value="GNK2"/>
    <property type="match status" value="1"/>
</dbReference>
<organism evidence="5 6">
    <name type="scientific">Digitaria exilis</name>
    <dbReference type="NCBI Taxonomy" id="1010633"/>
    <lineage>
        <taxon>Eukaryota</taxon>
        <taxon>Viridiplantae</taxon>
        <taxon>Streptophyta</taxon>
        <taxon>Embryophyta</taxon>
        <taxon>Tracheophyta</taxon>
        <taxon>Spermatophyta</taxon>
        <taxon>Magnoliopsida</taxon>
        <taxon>Liliopsida</taxon>
        <taxon>Poales</taxon>
        <taxon>Poaceae</taxon>
        <taxon>PACMAD clade</taxon>
        <taxon>Panicoideae</taxon>
        <taxon>Panicodae</taxon>
        <taxon>Paniceae</taxon>
        <taxon>Anthephorinae</taxon>
        <taxon>Digitaria</taxon>
    </lineage>
</organism>
<dbReference type="FunFam" id="3.30.430.20:FF:000004">
    <property type="entry name" value="Receptor-like serine-threonine protein kinase"/>
    <property type="match status" value="1"/>
</dbReference>
<reference evidence="5" key="1">
    <citation type="submission" date="2020-07" db="EMBL/GenBank/DDBJ databases">
        <title>Genome sequence and genetic diversity analysis of an under-domesticated orphan crop, white fonio (Digitaria exilis).</title>
        <authorList>
            <person name="Bennetzen J.L."/>
            <person name="Chen S."/>
            <person name="Ma X."/>
            <person name="Wang X."/>
            <person name="Yssel A.E.J."/>
            <person name="Chaluvadi S.R."/>
            <person name="Johnson M."/>
            <person name="Gangashetty P."/>
            <person name="Hamidou F."/>
            <person name="Sanogo M.D."/>
            <person name="Zwaenepoel A."/>
            <person name="Wallace J."/>
            <person name="Van De Peer Y."/>
            <person name="Van Deynze A."/>
        </authorList>
    </citation>
    <scope>NUCLEOTIDE SEQUENCE</scope>
    <source>
        <tissue evidence="5">Leaves</tissue>
    </source>
</reference>
<feature type="signal peptide" evidence="3">
    <location>
        <begin position="1"/>
        <end position="17"/>
    </location>
</feature>
<dbReference type="OrthoDB" id="671329at2759"/>
<dbReference type="PANTHER" id="PTHR32099">
    <property type="entry name" value="CYSTEINE-RICH REPEAT SECRETORY PROTEIN"/>
    <property type="match status" value="1"/>
</dbReference>
<dbReference type="InterPro" id="IPR038408">
    <property type="entry name" value="GNK2_sf"/>
</dbReference>
<dbReference type="Proteomes" id="UP000636709">
    <property type="component" value="Unassembled WGS sequence"/>
</dbReference>
<accession>A0A835AYI6</accession>
<dbReference type="Pfam" id="PF01657">
    <property type="entry name" value="Stress-antifung"/>
    <property type="match status" value="1"/>
</dbReference>
<keyword evidence="1 3" id="KW-0732">Signal</keyword>
<dbReference type="EMBL" id="JACEFO010002165">
    <property type="protein sequence ID" value="KAF8676422.1"/>
    <property type="molecule type" value="Genomic_DNA"/>
</dbReference>
<dbReference type="PANTHER" id="PTHR32099:SF42">
    <property type="entry name" value="CYSTEINE-RICH RECEPTOR-LIKE PROTEIN KINASE 9-RELATED"/>
    <property type="match status" value="1"/>
</dbReference>
<dbReference type="InterPro" id="IPR002902">
    <property type="entry name" value="GNK2"/>
</dbReference>
<evidence type="ECO:0000256" key="3">
    <source>
        <dbReference type="SAM" id="SignalP"/>
    </source>
</evidence>
<feature type="chain" id="PRO_5032998738" description="Gnk2-homologous domain-containing protein" evidence="3">
    <location>
        <begin position="18"/>
        <end position="149"/>
    </location>
</feature>
<protein>
    <recommendedName>
        <fullName evidence="4">Gnk2-homologous domain-containing protein</fullName>
    </recommendedName>
</protein>